<dbReference type="PANTHER" id="PTHR35287">
    <property type="entry name" value="SI:ZFOS-911D5.4"/>
    <property type="match status" value="1"/>
</dbReference>
<protein>
    <recommendedName>
        <fullName evidence="1">NERD domain-containing protein</fullName>
    </recommendedName>
</protein>
<dbReference type="AlphaFoldDB" id="A0A8T2RFT4"/>
<dbReference type="EMBL" id="CM035432">
    <property type="protein sequence ID" value="KAH7294597.1"/>
    <property type="molecule type" value="Genomic_DNA"/>
</dbReference>
<dbReference type="Proteomes" id="UP000825935">
    <property type="component" value="Chromosome 27"/>
</dbReference>
<dbReference type="PROSITE" id="PS50965">
    <property type="entry name" value="NERD"/>
    <property type="match status" value="1"/>
</dbReference>
<evidence type="ECO:0000313" key="3">
    <source>
        <dbReference type="Proteomes" id="UP000825935"/>
    </source>
</evidence>
<sequence length="355" mass="40129">MSRDCLWSLAKYSFLGAAAYGLLYRNSVVDYAHRLPISCLPWSEPEEDHHHLDRLAVISMIKELEVNPGVNFVGALRIPRANDEGKKAVDLVILTGRKLYLVEVKSSSNKIKRDADGSWYEKYEDGSSIKHGNVIQDVKERVALLESYLVRRGFKLPSEFIHSAVVFSNPECRVDECILRIPGVFSSTQWKSLLSKKAQKHKLGWMSPHKRHLLTMSLYQQLFCILKTAPTWDRLTFEDGGIVLGDFQGFEGTSDDLEALKRVKRTHVDSINIQRRADNLNVFGYQVTTSVSAVLSYTLRDYRKILSRGEAKAITEEPKESITVKGSTELGFLLVGSSIPKRFKLINLVSVQLSP</sequence>
<accession>A0A8T2RFT4</accession>
<keyword evidence="3" id="KW-1185">Reference proteome</keyword>
<dbReference type="OMA" id="VISSDQW"/>
<comment type="caution">
    <text evidence="2">The sequence shown here is derived from an EMBL/GenBank/DDBJ whole genome shotgun (WGS) entry which is preliminary data.</text>
</comment>
<reference evidence="2 3" key="1">
    <citation type="submission" date="2021-08" db="EMBL/GenBank/DDBJ databases">
        <title>WGS assembly of Ceratopteris richardii.</title>
        <authorList>
            <person name="Marchant D.B."/>
            <person name="Chen G."/>
            <person name="Jenkins J."/>
            <person name="Shu S."/>
            <person name="Leebens-Mack J."/>
            <person name="Grimwood J."/>
            <person name="Schmutz J."/>
            <person name="Soltis P."/>
            <person name="Soltis D."/>
            <person name="Chen Z.-H."/>
        </authorList>
    </citation>
    <scope>NUCLEOTIDE SEQUENCE [LARGE SCALE GENOMIC DNA]</scope>
    <source>
        <strain evidence="2">Whitten #5841</strain>
        <tissue evidence="2">Leaf</tissue>
    </source>
</reference>
<proteinExistence type="predicted"/>
<name>A0A8T2RFT4_CERRI</name>
<organism evidence="2 3">
    <name type="scientific">Ceratopteris richardii</name>
    <name type="common">Triangle waterfern</name>
    <dbReference type="NCBI Taxonomy" id="49495"/>
    <lineage>
        <taxon>Eukaryota</taxon>
        <taxon>Viridiplantae</taxon>
        <taxon>Streptophyta</taxon>
        <taxon>Embryophyta</taxon>
        <taxon>Tracheophyta</taxon>
        <taxon>Polypodiopsida</taxon>
        <taxon>Polypodiidae</taxon>
        <taxon>Polypodiales</taxon>
        <taxon>Pteridineae</taxon>
        <taxon>Pteridaceae</taxon>
        <taxon>Parkerioideae</taxon>
        <taxon>Ceratopteris</taxon>
    </lineage>
</organism>
<evidence type="ECO:0000313" key="2">
    <source>
        <dbReference type="EMBL" id="KAH7294597.1"/>
    </source>
</evidence>
<dbReference type="InterPro" id="IPR011528">
    <property type="entry name" value="NERD"/>
</dbReference>
<dbReference type="Pfam" id="PF08378">
    <property type="entry name" value="NERD"/>
    <property type="match status" value="1"/>
</dbReference>
<dbReference type="PANTHER" id="PTHR35287:SF1">
    <property type="entry name" value="SI:ZFOS-911D5.4"/>
    <property type="match status" value="1"/>
</dbReference>
<evidence type="ECO:0000259" key="1">
    <source>
        <dbReference type="PROSITE" id="PS50965"/>
    </source>
</evidence>
<feature type="domain" description="NERD" evidence="1">
    <location>
        <begin position="49"/>
        <end position="168"/>
    </location>
</feature>
<gene>
    <name evidence="2" type="ORF">KP509_27G009000</name>
</gene>
<dbReference type="OrthoDB" id="1874403at2759"/>